<feature type="compositionally biased region" description="Basic and acidic residues" evidence="1">
    <location>
        <begin position="436"/>
        <end position="447"/>
    </location>
</feature>
<feature type="compositionally biased region" description="Basic and acidic residues" evidence="1">
    <location>
        <begin position="198"/>
        <end position="243"/>
    </location>
</feature>
<organism evidence="2 3">
    <name type="scientific">Drosophila pseudoobscura pseudoobscura</name>
    <name type="common">Fruit fly</name>
    <dbReference type="NCBI Taxonomy" id="46245"/>
    <lineage>
        <taxon>Eukaryota</taxon>
        <taxon>Metazoa</taxon>
        <taxon>Ecdysozoa</taxon>
        <taxon>Arthropoda</taxon>
        <taxon>Hexapoda</taxon>
        <taxon>Insecta</taxon>
        <taxon>Pterygota</taxon>
        <taxon>Neoptera</taxon>
        <taxon>Endopterygota</taxon>
        <taxon>Diptera</taxon>
        <taxon>Brachycera</taxon>
        <taxon>Muscomorpha</taxon>
        <taxon>Ephydroidea</taxon>
        <taxon>Drosophilidae</taxon>
        <taxon>Drosophila</taxon>
        <taxon>Sophophora</taxon>
    </lineage>
</organism>
<evidence type="ECO:0000313" key="3">
    <source>
        <dbReference type="RefSeq" id="XP_033236104.1"/>
    </source>
</evidence>
<accession>A0A6I8W007</accession>
<dbReference type="RefSeq" id="XP_033236104.1">
    <property type="nucleotide sequence ID" value="XM_033380213.1"/>
</dbReference>
<reference evidence="3" key="2">
    <citation type="submission" date="2025-08" db="UniProtKB">
        <authorList>
            <consortium name="RefSeq"/>
        </authorList>
    </citation>
    <scope>IDENTIFICATION</scope>
    <source>
        <strain evidence="3">MV-25-SWS-2005</strain>
        <tissue evidence="3">Whole body</tissue>
    </source>
</reference>
<feature type="compositionally biased region" description="Polar residues" evidence="1">
    <location>
        <begin position="518"/>
        <end position="529"/>
    </location>
</feature>
<proteinExistence type="predicted"/>
<evidence type="ECO:0000313" key="2">
    <source>
        <dbReference type="Proteomes" id="UP000001819"/>
    </source>
</evidence>
<evidence type="ECO:0000256" key="1">
    <source>
        <dbReference type="SAM" id="MobiDB-lite"/>
    </source>
</evidence>
<dbReference type="AlphaFoldDB" id="A0A6I8W007"/>
<gene>
    <name evidence="3" type="primary">LOC117184076</name>
</gene>
<keyword evidence="2" id="KW-1185">Reference proteome</keyword>
<feature type="compositionally biased region" description="Basic and acidic residues" evidence="1">
    <location>
        <begin position="380"/>
        <end position="408"/>
    </location>
</feature>
<feature type="compositionally biased region" description="Basic and acidic residues" evidence="1">
    <location>
        <begin position="257"/>
        <end position="353"/>
    </location>
</feature>
<sequence length="590" mass="65647">MKNAHARNKMVMDLDHCCDPASSSSSSTKIFCNTNNICSSCRCHRCCRSSFLNDHTYSLLKRICHKIIKSHSRQQCRESYSVFEGGNSTNLRTPIDQRGSLKDFGWQKRRSEEYNKRGQTVEGKLKPIIDLGPLKKSLKDKGSNDEEIRASKRLKKGSNGKNQLSAEGKSEDRNKNSAKPSQDADASVLSKKSRKDKGRGGKGDDKENGNTEKDASKRSVKGKALEDTDGEHNKDRKDKKDTDVAASRKSRKNKRRGDKDDDKESGNTDGEESKKSRKGKNEKEIDGDRNKEAGKNVSRKSDKDNRRGNKDNDDNGNSKKDKTESGKSMKDKNRSGKELELEKGANDRSESKNPIKGSGNSKKRKSHIDDDDNNRSPSNSKKDQVDGSGKSMKDKNRSGKELELEKGANNRNNQSPSKKDQGGGFSKSKKGTTGEIGDKSIDDDGRVDIGGSKKKYGDNARNTISVEDKSKSHGKSLNKKKGDININKKKNQRPSSQSASKLKVESKSGVRYGIKGSKNIQVDSPTSRSELNRQRFLRPSRCDEVRPCDILRTHLEQRDLSRGFHSCPRTNNCRMCRPCCLNGVTGISCC</sequence>
<dbReference type="Proteomes" id="UP000001819">
    <property type="component" value="Chromosome 2"/>
</dbReference>
<protein>
    <submittedName>
        <fullName evidence="3">Uncharacterized protein DDB_G0290685-like isoform X2</fullName>
    </submittedName>
</protein>
<name>A0A6I8W007_DROPS</name>
<feature type="region of interest" description="Disordered" evidence="1">
    <location>
        <begin position="134"/>
        <end position="532"/>
    </location>
</feature>
<feature type="compositionally biased region" description="Basic and acidic residues" evidence="1">
    <location>
        <begin position="137"/>
        <end position="150"/>
    </location>
</feature>
<reference evidence="2" key="1">
    <citation type="submission" date="2024-06" db="UniProtKB">
        <authorList>
            <consortium name="RefSeq"/>
        </authorList>
    </citation>
    <scope>NUCLEOTIDE SEQUENCE [LARGE SCALE GENOMIC DNA]</scope>
    <source>
        <strain evidence="2">MV2-25</strain>
    </source>
</reference>